<evidence type="ECO:0000313" key="10">
    <source>
        <dbReference type="EMBL" id="MBS8259580.1"/>
    </source>
</evidence>
<evidence type="ECO:0000256" key="5">
    <source>
        <dbReference type="ARBA" id="ARBA00023136"/>
    </source>
</evidence>
<gene>
    <name evidence="10" type="ORF">DYI23_05035</name>
</gene>
<feature type="transmembrane region" description="Helical" evidence="7">
    <location>
        <begin position="39"/>
        <end position="57"/>
    </location>
</feature>
<dbReference type="PANTHER" id="PTHR30619">
    <property type="entry name" value="DNA INTERNALIZATION/COMPETENCE PROTEIN COMEC/REC2"/>
    <property type="match status" value="1"/>
</dbReference>
<feature type="transmembrane region" description="Helical" evidence="7">
    <location>
        <begin position="436"/>
        <end position="464"/>
    </location>
</feature>
<feature type="region of interest" description="Disordered" evidence="6">
    <location>
        <begin position="655"/>
        <end position="679"/>
    </location>
</feature>
<feature type="transmembrane region" description="Helical" evidence="7">
    <location>
        <begin position="330"/>
        <end position="351"/>
    </location>
</feature>
<evidence type="ECO:0000256" key="7">
    <source>
        <dbReference type="SAM" id="Phobius"/>
    </source>
</evidence>
<keyword evidence="3 7" id="KW-0812">Transmembrane</keyword>
<organism evidence="10 11">
    <name type="scientific">Roseibium polysiphoniae</name>
    <dbReference type="NCBI Taxonomy" id="2571221"/>
    <lineage>
        <taxon>Bacteria</taxon>
        <taxon>Pseudomonadati</taxon>
        <taxon>Pseudomonadota</taxon>
        <taxon>Alphaproteobacteria</taxon>
        <taxon>Hyphomicrobiales</taxon>
        <taxon>Stappiaceae</taxon>
        <taxon>Roseibium</taxon>
    </lineage>
</organism>
<dbReference type="GO" id="GO:0005886">
    <property type="term" value="C:plasma membrane"/>
    <property type="evidence" value="ECO:0007669"/>
    <property type="project" value="UniProtKB-SubCell"/>
</dbReference>
<feature type="transmembrane region" description="Helical" evidence="7">
    <location>
        <begin position="511"/>
        <end position="527"/>
    </location>
</feature>
<comment type="subcellular location">
    <subcellularLocation>
        <location evidence="1">Cell membrane</location>
        <topology evidence="1">Multi-pass membrane protein</topology>
    </subcellularLocation>
</comment>
<dbReference type="InterPro" id="IPR052159">
    <property type="entry name" value="Competence_DNA_uptake"/>
</dbReference>
<reference evidence="10" key="1">
    <citation type="submission" date="2018-08" db="EMBL/GenBank/DDBJ databases">
        <authorList>
            <person name="Jin W."/>
            <person name="Wang H."/>
            <person name="Yang Y."/>
            <person name="Li M."/>
            <person name="Liu J."/>
        </authorList>
    </citation>
    <scope>NUCLEOTIDE SEQUENCE</scope>
    <source>
        <strain evidence="10">AESS21</strain>
    </source>
</reference>
<keyword evidence="4 7" id="KW-1133">Transmembrane helix</keyword>
<dbReference type="Proteomes" id="UP000705379">
    <property type="component" value="Unassembled WGS sequence"/>
</dbReference>
<feature type="domain" description="ComEC/Rec2-related protein" evidence="8">
    <location>
        <begin position="268"/>
        <end position="561"/>
    </location>
</feature>
<protein>
    <submittedName>
        <fullName evidence="10">ComEC family competence protein</fullName>
    </submittedName>
</protein>
<dbReference type="RefSeq" id="WP_213215184.1">
    <property type="nucleotide sequence ID" value="NZ_QTKU01000001.1"/>
</dbReference>
<feature type="compositionally biased region" description="Basic and acidic residues" evidence="6">
    <location>
        <begin position="660"/>
        <end position="669"/>
    </location>
</feature>
<evidence type="ECO:0000256" key="4">
    <source>
        <dbReference type="ARBA" id="ARBA00022989"/>
    </source>
</evidence>
<dbReference type="NCBIfam" id="TIGR00360">
    <property type="entry name" value="ComEC_N-term"/>
    <property type="match status" value="1"/>
</dbReference>
<dbReference type="PANTHER" id="PTHR30619:SF1">
    <property type="entry name" value="RECOMBINATION PROTEIN 2"/>
    <property type="match status" value="1"/>
</dbReference>
<comment type="caution">
    <text evidence="10">The sequence shown here is derived from an EMBL/GenBank/DDBJ whole genome shotgun (WGS) entry which is preliminary data.</text>
</comment>
<feature type="transmembrane region" description="Helical" evidence="7">
    <location>
        <begin position="372"/>
        <end position="390"/>
    </location>
</feature>
<evidence type="ECO:0000256" key="6">
    <source>
        <dbReference type="SAM" id="MobiDB-lite"/>
    </source>
</evidence>
<sequence length="779" mass="82635">MSRGSAAFDRGFHDREVTGALSQPPRSKLRRNPLQEEQGLLWIGFAFAVGILTYMVLPEEPNPFALGAIFLATLIWIGRKAVTGQAGVGAILLLAALSGTLVASLRVTLCEAPRIYQPRTLSLEGRVLERQESARGPRLILEVHSYEDYGKLRSPGDPFGGGRLPETIRISIPKAAMVRTGDGVNLTARLFPPSGPARPGGYDFSFWAYFEGLGATGFSYGTPNPVDLGPPPGWLRLKRGLETVRSSIGNRIRAVLPVGDGAELAVALLVGDRSGLSEQAEDALRASGLAHVLAISGLHMALFAGGAFGVALLLLAASETAALKLPSHKVAAVVALLAATLYLALSGASVATQRSYMMISLVFLGLIVSRKGLTLHSVALAGLVLLLLAPERLLHPGFQMSFAAVICLVAVYGTWRTHRLERGAFQLRADGGIVRRLLAFVGGSLAGLLVTALVAGVATGIIGAHHFGRIAPMGLLGNLLGMPVFTLVIMPMGVLALVLMPFGLAALPLKVMEAGLELLLAIAGWAIDLGTDGLGVGDGHLVPPGDLPTVLLIMGLFLVVLARRWFRLAGVPALLLATGLIWGERPPDIQISASGDRIAARGADGLLYVASRRAGFETDIWLQAEGQAQAAFQRQKMTSEQHRCDDLGCVYRAYPPGPERAPRTEEGPETRPNSGQQGLVTLTGQPLRIAMPKTPQAFAIDCDLADLVVTDLEVPEDCAAELVIAGAERREAGALSLWLETVNDNRSSKERSSSPAQTVVTRWIAAKSRPARPWHQGTP</sequence>
<dbReference type="Pfam" id="PF13567">
    <property type="entry name" value="DUF4131"/>
    <property type="match status" value="1"/>
</dbReference>
<evidence type="ECO:0000256" key="3">
    <source>
        <dbReference type="ARBA" id="ARBA00022692"/>
    </source>
</evidence>
<dbReference type="EMBL" id="QTKU01000001">
    <property type="protein sequence ID" value="MBS8259580.1"/>
    <property type="molecule type" value="Genomic_DNA"/>
</dbReference>
<reference evidence="10" key="2">
    <citation type="journal article" date="2021" name="Microorganisms">
        <title>Bacterial Dimethylsulfoniopropionate Biosynthesis in the East China Sea.</title>
        <authorList>
            <person name="Liu J."/>
            <person name="Zhang Y."/>
            <person name="Liu J."/>
            <person name="Zhong H."/>
            <person name="Williams B.T."/>
            <person name="Zheng Y."/>
            <person name="Curson A.R.J."/>
            <person name="Sun C."/>
            <person name="Sun H."/>
            <person name="Song D."/>
            <person name="Wagner Mackenzie B."/>
            <person name="Bermejo Martinez A."/>
            <person name="Todd J.D."/>
            <person name="Zhang X.H."/>
        </authorList>
    </citation>
    <scope>NUCLEOTIDE SEQUENCE</scope>
    <source>
        <strain evidence="10">AESS21</strain>
    </source>
</reference>
<feature type="transmembrane region" description="Helical" evidence="7">
    <location>
        <begin position="484"/>
        <end position="504"/>
    </location>
</feature>
<accession>A0A944CBQ4</accession>
<dbReference type="InterPro" id="IPR025405">
    <property type="entry name" value="DUF4131"/>
</dbReference>
<feature type="domain" description="DUF4131" evidence="9">
    <location>
        <begin position="64"/>
        <end position="221"/>
    </location>
</feature>
<dbReference type="AlphaFoldDB" id="A0A944CBQ4"/>
<dbReference type="InterPro" id="IPR004477">
    <property type="entry name" value="ComEC_N"/>
</dbReference>
<evidence type="ECO:0000259" key="8">
    <source>
        <dbReference type="Pfam" id="PF03772"/>
    </source>
</evidence>
<proteinExistence type="predicted"/>
<feature type="transmembrane region" description="Helical" evidence="7">
    <location>
        <begin position="292"/>
        <end position="318"/>
    </location>
</feature>
<name>A0A944CBQ4_9HYPH</name>
<evidence type="ECO:0000259" key="9">
    <source>
        <dbReference type="Pfam" id="PF13567"/>
    </source>
</evidence>
<dbReference type="Pfam" id="PF03772">
    <property type="entry name" value="Competence"/>
    <property type="match status" value="1"/>
</dbReference>
<keyword evidence="2" id="KW-1003">Cell membrane</keyword>
<keyword evidence="5 7" id="KW-0472">Membrane</keyword>
<evidence type="ECO:0000256" key="2">
    <source>
        <dbReference type="ARBA" id="ARBA00022475"/>
    </source>
</evidence>
<evidence type="ECO:0000256" key="1">
    <source>
        <dbReference type="ARBA" id="ARBA00004651"/>
    </source>
</evidence>
<evidence type="ECO:0000313" key="11">
    <source>
        <dbReference type="Proteomes" id="UP000705379"/>
    </source>
</evidence>
<feature type="transmembrane region" description="Helical" evidence="7">
    <location>
        <begin position="396"/>
        <end position="415"/>
    </location>
</feature>
<feature type="transmembrane region" description="Helical" evidence="7">
    <location>
        <begin position="88"/>
        <end position="109"/>
    </location>
</feature>
<feature type="transmembrane region" description="Helical" evidence="7">
    <location>
        <begin position="547"/>
        <end position="566"/>
    </location>
</feature>